<dbReference type="InterPro" id="IPR036388">
    <property type="entry name" value="WH-like_DNA-bd_sf"/>
</dbReference>
<dbReference type="InterPro" id="IPR036397">
    <property type="entry name" value="RNaseH_sf"/>
</dbReference>
<dbReference type="EMBL" id="FWWV01000015">
    <property type="protein sequence ID" value="SMB84504.1"/>
    <property type="molecule type" value="Genomic_DNA"/>
</dbReference>
<dbReference type="PROSITE" id="PS50994">
    <property type="entry name" value="INTEGRASE"/>
    <property type="match status" value="1"/>
</dbReference>
<sequence>MPWKTVSVMEQKIHFIQAYLTKRFSKSELCKQFDISRPTGDKWIQRYHLNGLAGLSALSRKPHHNPNVVSAYVCERLVQEKLKRQYWGAKKLLDYLRQLEPDIKWCADSTGDRILAKAGLVEARRKHLKTPADSLPFGECHSPNHCWSMDFKGDFMVGNKRCYPFTLHDNYSRYLFACQGLTQHGYTEVQPLLARIFKEYGLPWAIRSDNGAPFASVALGGLTKLSKWLIDLGIRPERIEAGKPQQNGRLERMHRELKRYIAKVDTLKVEMHEFQQKLDIFREEFNQLRSHESLERQMPVSCY</sequence>
<dbReference type="GO" id="GO:0015074">
    <property type="term" value="P:DNA integration"/>
    <property type="evidence" value="ECO:0007669"/>
    <property type="project" value="InterPro"/>
</dbReference>
<dbReference type="PANTHER" id="PTHR47515:SF2">
    <property type="entry name" value="INTEGRASE CORE DOMAIN PROTEIN"/>
    <property type="match status" value="1"/>
</dbReference>
<evidence type="ECO:0000256" key="1">
    <source>
        <dbReference type="SAM" id="Coils"/>
    </source>
</evidence>
<dbReference type="Proteomes" id="UP000192408">
    <property type="component" value="Unassembled WGS sequence"/>
</dbReference>
<dbReference type="Gene3D" id="1.10.10.10">
    <property type="entry name" value="Winged helix-like DNA-binding domain superfamily/Winged helix DNA-binding domain"/>
    <property type="match status" value="1"/>
</dbReference>
<feature type="non-terminal residue" evidence="3">
    <location>
        <position position="303"/>
    </location>
</feature>
<evidence type="ECO:0000313" key="5">
    <source>
        <dbReference type="Proteomes" id="UP000192408"/>
    </source>
</evidence>
<keyword evidence="5" id="KW-1185">Reference proteome</keyword>
<dbReference type="InterPro" id="IPR012337">
    <property type="entry name" value="RNaseH-like_sf"/>
</dbReference>
<name>A0A1W1UUV8_9PAST</name>
<dbReference type="InterPro" id="IPR055247">
    <property type="entry name" value="InsJ-like_HTH"/>
</dbReference>
<keyword evidence="1" id="KW-0175">Coiled coil</keyword>
<dbReference type="SUPFAM" id="SSF46689">
    <property type="entry name" value="Homeodomain-like"/>
    <property type="match status" value="1"/>
</dbReference>
<dbReference type="InterPro" id="IPR009057">
    <property type="entry name" value="Homeodomain-like_sf"/>
</dbReference>
<dbReference type="AlphaFoldDB" id="A0A1W1UUV8"/>
<dbReference type="PANTHER" id="PTHR47515">
    <property type="entry name" value="LOW CALCIUM RESPONSE LOCUS PROTEIN T"/>
    <property type="match status" value="1"/>
</dbReference>
<evidence type="ECO:0000313" key="3">
    <source>
        <dbReference type="EMBL" id="SMB84504.1"/>
    </source>
</evidence>
<dbReference type="Pfam" id="PF00665">
    <property type="entry name" value="rve"/>
    <property type="match status" value="1"/>
</dbReference>
<feature type="domain" description="Integrase catalytic" evidence="2">
    <location>
        <begin position="139"/>
        <end position="303"/>
    </location>
</feature>
<gene>
    <name evidence="3" type="ORF">SAMN05660772_02296</name>
    <name evidence="4" type="ORF">SAMN05660772_02762</name>
</gene>
<reference evidence="5" key="2">
    <citation type="submission" date="2017-04" db="EMBL/GenBank/DDBJ databases">
        <authorList>
            <person name="Varghese N."/>
            <person name="Submissions S."/>
        </authorList>
    </citation>
    <scope>NUCLEOTIDE SEQUENCE [LARGE SCALE GENOMIC DNA]</scope>
    <source>
        <strain evidence="5">DSM 23072</strain>
    </source>
</reference>
<dbReference type="InterPro" id="IPR001584">
    <property type="entry name" value="Integrase_cat-core"/>
</dbReference>
<dbReference type="SUPFAM" id="SSF53098">
    <property type="entry name" value="Ribonuclease H-like"/>
    <property type="match status" value="1"/>
</dbReference>
<dbReference type="Gene3D" id="3.30.420.10">
    <property type="entry name" value="Ribonuclease H-like superfamily/Ribonuclease H"/>
    <property type="match status" value="1"/>
</dbReference>
<organism evidence="3 5">
    <name type="scientific">Pasteurella testudinis DSM 23072</name>
    <dbReference type="NCBI Taxonomy" id="1122938"/>
    <lineage>
        <taxon>Bacteria</taxon>
        <taxon>Pseudomonadati</taxon>
        <taxon>Pseudomonadota</taxon>
        <taxon>Gammaproteobacteria</taxon>
        <taxon>Pasteurellales</taxon>
        <taxon>Pasteurellaceae</taxon>
        <taxon>Pasteurella</taxon>
    </lineage>
</organism>
<feature type="coiled-coil region" evidence="1">
    <location>
        <begin position="250"/>
        <end position="291"/>
    </location>
</feature>
<dbReference type="GO" id="GO:0003676">
    <property type="term" value="F:nucleic acid binding"/>
    <property type="evidence" value="ECO:0007669"/>
    <property type="project" value="InterPro"/>
</dbReference>
<dbReference type="RefSeq" id="WP_084256980.1">
    <property type="nucleotide sequence ID" value="NZ_FWWV01000015.1"/>
</dbReference>
<dbReference type="Pfam" id="PF13518">
    <property type="entry name" value="HTH_28"/>
    <property type="match status" value="1"/>
</dbReference>
<evidence type="ECO:0000259" key="2">
    <source>
        <dbReference type="PROSITE" id="PS50994"/>
    </source>
</evidence>
<evidence type="ECO:0000313" key="4">
    <source>
        <dbReference type="EMBL" id="SMB87912.1"/>
    </source>
</evidence>
<proteinExistence type="predicted"/>
<accession>A0A1W1UUV8</accession>
<protein>
    <submittedName>
        <fullName evidence="3">Transposase and inactivated derivatives</fullName>
    </submittedName>
</protein>
<reference evidence="3" key="1">
    <citation type="submission" date="2017-04" db="EMBL/GenBank/DDBJ databases">
        <authorList>
            <person name="Afonso C.L."/>
            <person name="Miller P.J."/>
            <person name="Scott M.A."/>
            <person name="Spackman E."/>
            <person name="Goraichik I."/>
            <person name="Dimitrov K.M."/>
            <person name="Suarez D.L."/>
            <person name="Swayne D.E."/>
        </authorList>
    </citation>
    <scope>NUCLEOTIDE SEQUENCE [LARGE SCALE GENOMIC DNA]</scope>
    <source>
        <strain evidence="3">DSM 23072</strain>
    </source>
</reference>
<dbReference type="EMBL" id="FWWV01000039">
    <property type="protein sequence ID" value="SMB87912.1"/>
    <property type="molecule type" value="Genomic_DNA"/>
</dbReference>